<keyword evidence="2" id="KW-1185">Reference proteome</keyword>
<name>A0A2I4GMC4_JUGRE</name>
<evidence type="ECO:0000313" key="2">
    <source>
        <dbReference type="Proteomes" id="UP000235220"/>
    </source>
</evidence>
<feature type="compositionally biased region" description="Basic and acidic residues" evidence="1">
    <location>
        <begin position="101"/>
        <end position="122"/>
    </location>
</feature>
<feature type="region of interest" description="Disordered" evidence="1">
    <location>
        <begin position="25"/>
        <end position="155"/>
    </location>
</feature>
<gene>
    <name evidence="3" type="primary">LOC109009135</name>
</gene>
<feature type="compositionally biased region" description="Basic and acidic residues" evidence="1">
    <location>
        <begin position="47"/>
        <end position="60"/>
    </location>
</feature>
<dbReference type="InParanoid" id="A0A2I4GMC4"/>
<protein>
    <submittedName>
        <fullName evidence="3">Uncharacterized protein LOC109009135</fullName>
    </submittedName>
</protein>
<dbReference type="Proteomes" id="UP000235220">
    <property type="component" value="Chromosome 6"/>
</dbReference>
<dbReference type="GeneID" id="109009135"/>
<dbReference type="AlphaFoldDB" id="A0A2I4GMC4"/>
<feature type="compositionally biased region" description="Basic and acidic residues" evidence="1">
    <location>
        <begin position="66"/>
        <end position="75"/>
    </location>
</feature>
<accession>A0A2I4GMC4</accession>
<dbReference type="KEGG" id="jre:109009135"/>
<sequence>MDLFFELFESSSDDLLEIICALAGEEERLNGESTDSESPTGSSSFDSADHTKRSKMGDKSKKTKMERKTEKHVEDTETSSSCSASTFDGDSSKKRRRHRHSSDDKESRRENERMKEKRVKERERRRRKLRRDGKKSRVYEYERSGIGSSPDGDVLERAENDPESVLRDMFTEFPSVGNDLFQLLQMVDDGQAVNIRGISERSLIKHIRMLFLSLKLKEDGDRVFLLPEKALPTLEVVGPLIHSLMELKDQQLNHSVPESGIQVVAVDGGCRQEIFENIVSMPSCVEDDSNAPKGREAELEQDDEIFIGSPTLSVVVEAASANEADGFEEVYMDSMESRRKAKKFSTSIDTLESTSFREDSCFELEDVLMTEERLRGKG</sequence>
<dbReference type="PANTHER" id="PTHR47422:SF1">
    <property type="entry name" value="DNAJ HEAT SHOCK N-TERMINAL DOMAIN-CONTAINING PROTEIN"/>
    <property type="match status" value="1"/>
</dbReference>
<feature type="compositionally biased region" description="Low complexity" evidence="1">
    <location>
        <begin position="31"/>
        <end position="46"/>
    </location>
</feature>
<feature type="compositionally biased region" description="Basic residues" evidence="1">
    <location>
        <begin position="123"/>
        <end position="134"/>
    </location>
</feature>
<reference evidence="3" key="1">
    <citation type="submission" date="2025-08" db="UniProtKB">
        <authorList>
            <consortium name="RefSeq"/>
        </authorList>
    </citation>
    <scope>IDENTIFICATION</scope>
    <source>
        <tissue evidence="3">Leaves</tissue>
    </source>
</reference>
<dbReference type="RefSeq" id="XP_018845051.2">
    <property type="nucleotide sequence ID" value="XM_018989506.2"/>
</dbReference>
<organism evidence="2 3">
    <name type="scientific">Juglans regia</name>
    <name type="common">English walnut</name>
    <dbReference type="NCBI Taxonomy" id="51240"/>
    <lineage>
        <taxon>Eukaryota</taxon>
        <taxon>Viridiplantae</taxon>
        <taxon>Streptophyta</taxon>
        <taxon>Embryophyta</taxon>
        <taxon>Tracheophyta</taxon>
        <taxon>Spermatophyta</taxon>
        <taxon>Magnoliopsida</taxon>
        <taxon>eudicotyledons</taxon>
        <taxon>Gunneridae</taxon>
        <taxon>Pentapetalae</taxon>
        <taxon>rosids</taxon>
        <taxon>fabids</taxon>
        <taxon>Fagales</taxon>
        <taxon>Juglandaceae</taxon>
        <taxon>Juglans</taxon>
    </lineage>
</organism>
<proteinExistence type="predicted"/>
<evidence type="ECO:0000313" key="3">
    <source>
        <dbReference type="RefSeq" id="XP_018845051.2"/>
    </source>
</evidence>
<dbReference type="OrthoDB" id="342454at2759"/>
<dbReference type="PANTHER" id="PTHR47422">
    <property type="entry name" value="DNAJ HEAT SHOCK N-TERMINAL DOMAIN-CONTAINING PROTEIN"/>
    <property type="match status" value="1"/>
</dbReference>
<evidence type="ECO:0000256" key="1">
    <source>
        <dbReference type="SAM" id="MobiDB-lite"/>
    </source>
</evidence>
<feature type="compositionally biased region" description="Polar residues" evidence="1">
    <location>
        <begin position="78"/>
        <end position="89"/>
    </location>
</feature>